<feature type="compositionally biased region" description="Polar residues" evidence="2">
    <location>
        <begin position="153"/>
        <end position="164"/>
    </location>
</feature>
<dbReference type="EMBL" id="JBANRG010000098">
    <property type="protein sequence ID" value="KAK7436123.1"/>
    <property type="molecule type" value="Genomic_DNA"/>
</dbReference>
<evidence type="ECO:0000256" key="2">
    <source>
        <dbReference type="SAM" id="MobiDB-lite"/>
    </source>
</evidence>
<name>A0ABR1ILQ2_9AGAR</name>
<keyword evidence="4" id="KW-1185">Reference proteome</keyword>
<evidence type="ECO:0000313" key="3">
    <source>
        <dbReference type="EMBL" id="KAK7436123.1"/>
    </source>
</evidence>
<feature type="region of interest" description="Disordered" evidence="2">
    <location>
        <begin position="137"/>
        <end position="176"/>
    </location>
</feature>
<reference evidence="3 4" key="1">
    <citation type="submission" date="2024-01" db="EMBL/GenBank/DDBJ databases">
        <title>A draft genome for the cacao thread blight pathogen Marasmiellus scandens.</title>
        <authorList>
            <person name="Baruah I.K."/>
            <person name="Leung J."/>
            <person name="Bukari Y."/>
            <person name="Amoako-Attah I."/>
            <person name="Meinhardt L.W."/>
            <person name="Bailey B.A."/>
            <person name="Cohen S.P."/>
        </authorList>
    </citation>
    <scope>NUCLEOTIDE SEQUENCE [LARGE SCALE GENOMIC DNA]</scope>
    <source>
        <strain evidence="3 4">GH-19</strain>
    </source>
</reference>
<dbReference type="Proteomes" id="UP001498398">
    <property type="component" value="Unassembled WGS sequence"/>
</dbReference>
<comment type="caution">
    <text evidence="3">The sequence shown here is derived from an EMBL/GenBank/DDBJ whole genome shotgun (WGS) entry which is preliminary data.</text>
</comment>
<protein>
    <submittedName>
        <fullName evidence="3">SERTA domain-containing protein 3</fullName>
    </submittedName>
</protein>
<evidence type="ECO:0000313" key="4">
    <source>
        <dbReference type="Proteomes" id="UP001498398"/>
    </source>
</evidence>
<sequence>MAQTGSKRNTTALGEAEEVLPKVRLIAQPEFGHEFRQAQQTIAELRGQVAHLEWTGRMTKKHATKLEEELVELSNERDELAEEVRQLQESESDEVQRLGTENITLSRRVSHSDIELQTLRNLVQALGLSEVTNGISFIPGDSTDSEKKEDVVSSGQNEDTSQRGSDNEEIDPCDRESSVLRNVEAEPATIHRVLYPVDALASNKAQKWFPQAFAYVDVDLGPVYLDFLVKWIDFERFHQWEKAGGHLDKTERPKEITTWINEGRYLPRCKGPKLGAEFIKTFPDDIRKWWTSLHPKVDDNDWTNLMKYGINGWFSIIAGMKWWGQGLKSLTGDSLRNGTEEWLTMITELTVTLDMLKKDLKGQQSKVATSDV</sequence>
<evidence type="ECO:0000256" key="1">
    <source>
        <dbReference type="SAM" id="Coils"/>
    </source>
</evidence>
<proteinExistence type="predicted"/>
<gene>
    <name evidence="3" type="primary">RBT1_22</name>
    <name evidence="3" type="ORF">VKT23_019325</name>
</gene>
<organism evidence="3 4">
    <name type="scientific">Marasmiellus scandens</name>
    <dbReference type="NCBI Taxonomy" id="2682957"/>
    <lineage>
        <taxon>Eukaryota</taxon>
        <taxon>Fungi</taxon>
        <taxon>Dikarya</taxon>
        <taxon>Basidiomycota</taxon>
        <taxon>Agaricomycotina</taxon>
        <taxon>Agaricomycetes</taxon>
        <taxon>Agaricomycetidae</taxon>
        <taxon>Agaricales</taxon>
        <taxon>Marasmiineae</taxon>
        <taxon>Omphalotaceae</taxon>
        <taxon>Marasmiellus</taxon>
    </lineage>
</organism>
<keyword evidence="1" id="KW-0175">Coiled coil</keyword>
<feature type="coiled-coil region" evidence="1">
    <location>
        <begin position="63"/>
        <end position="97"/>
    </location>
</feature>
<accession>A0ABR1ILQ2</accession>